<evidence type="ECO:0000259" key="2">
    <source>
        <dbReference type="Pfam" id="PF05678"/>
    </source>
</evidence>
<proteinExistence type="predicted"/>
<dbReference type="PANTHER" id="PTHR33179:SF29">
    <property type="entry name" value="OS06G0666400 PROTEIN"/>
    <property type="match status" value="1"/>
</dbReference>
<feature type="region of interest" description="Disordered" evidence="1">
    <location>
        <begin position="286"/>
        <end position="320"/>
    </location>
</feature>
<reference evidence="3" key="1">
    <citation type="submission" date="2018-05" db="EMBL/GenBank/DDBJ databases">
        <title>Draft genome of Mucuna pruriens seed.</title>
        <authorList>
            <person name="Nnadi N.E."/>
            <person name="Vos R."/>
            <person name="Hasami M.H."/>
            <person name="Devisetty U.K."/>
            <person name="Aguiy J.C."/>
        </authorList>
    </citation>
    <scope>NUCLEOTIDE SEQUENCE [LARGE SCALE GENOMIC DNA]</scope>
    <source>
        <strain evidence="3">JCA_2017</strain>
    </source>
</reference>
<evidence type="ECO:0000313" key="3">
    <source>
        <dbReference type="EMBL" id="RDX69544.1"/>
    </source>
</evidence>
<sequence length="320" mass="35509">MTQTMSAPNDWLQFYNQNLTPSIPGFTSNTIATPTTSVITETSPPPDMSNSSPSGSTHLSPEGRVTKPTRRRSRASRRTPTTLLNTDTTNFRAMVQQFTGGPSAPFAPTPSSTPQVLPNLIGFGFPSRPGPSLSPTTLVMASPPISFHHLQQQQHMFQPQNQQYNLYSDGGDNMFFQRLSNNPTSNVVRNNNRDEGLLGHGSTIYQRPKCTLCTSSILNVISFVKPDGLWVSFMFRPFFEPNYPRHGITPYKLPPPTTTTYVSTAKLTIQFFYSGGKDNNMFSQRLSNNPTNNVVVSNNNRDEGVNMDDHEAFFPRTSSS</sequence>
<feature type="compositionally biased region" description="Low complexity" evidence="1">
    <location>
        <begin position="288"/>
        <end position="299"/>
    </location>
</feature>
<feature type="region of interest" description="Disordered" evidence="1">
    <location>
        <begin position="36"/>
        <end position="82"/>
    </location>
</feature>
<gene>
    <name evidence="3" type="primary">VQ22</name>
    <name evidence="3" type="ORF">CR513_51327</name>
</gene>
<dbReference type="PANTHER" id="PTHR33179">
    <property type="entry name" value="VQ MOTIF-CONTAINING PROTEIN"/>
    <property type="match status" value="1"/>
</dbReference>
<feature type="compositionally biased region" description="Basic residues" evidence="1">
    <location>
        <begin position="67"/>
        <end position="77"/>
    </location>
</feature>
<keyword evidence="4" id="KW-1185">Reference proteome</keyword>
<feature type="compositionally biased region" description="Basic and acidic residues" evidence="1">
    <location>
        <begin position="300"/>
        <end position="313"/>
    </location>
</feature>
<dbReference type="EMBL" id="QJKJ01012066">
    <property type="protein sequence ID" value="RDX69544.1"/>
    <property type="molecule type" value="Genomic_DNA"/>
</dbReference>
<accession>A0A371EU62</accession>
<feature type="non-terminal residue" evidence="3">
    <location>
        <position position="1"/>
    </location>
</feature>
<dbReference type="InterPro" id="IPR039609">
    <property type="entry name" value="VQ_15/22"/>
</dbReference>
<dbReference type="InterPro" id="IPR008889">
    <property type="entry name" value="VQ"/>
</dbReference>
<comment type="caution">
    <text evidence="3">The sequence shown here is derived from an EMBL/GenBank/DDBJ whole genome shotgun (WGS) entry which is preliminary data.</text>
</comment>
<evidence type="ECO:0000313" key="4">
    <source>
        <dbReference type="Proteomes" id="UP000257109"/>
    </source>
</evidence>
<dbReference type="OrthoDB" id="1726347at2759"/>
<feature type="domain" description="VQ" evidence="2">
    <location>
        <begin position="79"/>
        <end position="105"/>
    </location>
</feature>
<dbReference type="Pfam" id="PF05678">
    <property type="entry name" value="VQ"/>
    <property type="match status" value="1"/>
</dbReference>
<dbReference type="STRING" id="157652.A0A371EU62"/>
<dbReference type="Proteomes" id="UP000257109">
    <property type="component" value="Unassembled WGS sequence"/>
</dbReference>
<organism evidence="3 4">
    <name type="scientific">Mucuna pruriens</name>
    <name type="common">Velvet bean</name>
    <name type="synonym">Dolichos pruriens</name>
    <dbReference type="NCBI Taxonomy" id="157652"/>
    <lineage>
        <taxon>Eukaryota</taxon>
        <taxon>Viridiplantae</taxon>
        <taxon>Streptophyta</taxon>
        <taxon>Embryophyta</taxon>
        <taxon>Tracheophyta</taxon>
        <taxon>Spermatophyta</taxon>
        <taxon>Magnoliopsida</taxon>
        <taxon>eudicotyledons</taxon>
        <taxon>Gunneridae</taxon>
        <taxon>Pentapetalae</taxon>
        <taxon>rosids</taxon>
        <taxon>fabids</taxon>
        <taxon>Fabales</taxon>
        <taxon>Fabaceae</taxon>
        <taxon>Papilionoideae</taxon>
        <taxon>50 kb inversion clade</taxon>
        <taxon>NPAAA clade</taxon>
        <taxon>indigoferoid/millettioid clade</taxon>
        <taxon>Phaseoleae</taxon>
        <taxon>Mucuna</taxon>
    </lineage>
</organism>
<evidence type="ECO:0000256" key="1">
    <source>
        <dbReference type="SAM" id="MobiDB-lite"/>
    </source>
</evidence>
<dbReference type="AlphaFoldDB" id="A0A371EU62"/>
<name>A0A371EU62_MUCPR</name>
<protein>
    <submittedName>
        <fullName evidence="3">VQ motif-containing protein 22</fullName>
    </submittedName>
</protein>